<dbReference type="PRINTS" id="PR00469">
    <property type="entry name" value="PNDRDTASEII"/>
</dbReference>
<dbReference type="InterPro" id="IPR051793">
    <property type="entry name" value="NADH:flavin_oxidoreductase"/>
</dbReference>
<dbReference type="GO" id="GO:0046872">
    <property type="term" value="F:metal ion binding"/>
    <property type="evidence" value="ECO:0007669"/>
    <property type="project" value="UniProtKB-KW"/>
</dbReference>
<comment type="cofactor">
    <cofactor evidence="1">
        <name>FMN</name>
        <dbReference type="ChEBI" id="CHEBI:58210"/>
    </cofactor>
</comment>
<dbReference type="GO" id="GO:0016491">
    <property type="term" value="F:oxidoreductase activity"/>
    <property type="evidence" value="ECO:0007669"/>
    <property type="project" value="UniProtKB-KW"/>
</dbReference>
<evidence type="ECO:0000256" key="4">
    <source>
        <dbReference type="ARBA" id="ARBA00022630"/>
    </source>
</evidence>
<accession>A0AAU7QEW8</accession>
<evidence type="ECO:0000256" key="3">
    <source>
        <dbReference type="ARBA" id="ARBA00011048"/>
    </source>
</evidence>
<keyword evidence="4" id="KW-0285">Flavoprotein</keyword>
<proteinExistence type="inferred from homology"/>
<dbReference type="InterPro" id="IPR023753">
    <property type="entry name" value="FAD/NAD-binding_dom"/>
</dbReference>
<dbReference type="Gene3D" id="3.50.50.60">
    <property type="entry name" value="FAD/NAD(P)-binding domain"/>
    <property type="match status" value="1"/>
</dbReference>
<gene>
    <name evidence="12" type="ORF">ABK905_11580</name>
</gene>
<dbReference type="PANTHER" id="PTHR42917">
    <property type="entry name" value="2,4-DIENOYL-COA REDUCTASE"/>
    <property type="match status" value="1"/>
</dbReference>
<evidence type="ECO:0000259" key="10">
    <source>
        <dbReference type="Pfam" id="PF00724"/>
    </source>
</evidence>
<dbReference type="PRINTS" id="PR00368">
    <property type="entry name" value="FADPNR"/>
</dbReference>
<evidence type="ECO:0000256" key="9">
    <source>
        <dbReference type="ARBA" id="ARBA00023014"/>
    </source>
</evidence>
<evidence type="ECO:0000256" key="8">
    <source>
        <dbReference type="ARBA" id="ARBA00023004"/>
    </source>
</evidence>
<keyword evidence="6" id="KW-0479">Metal-binding</keyword>
<comment type="cofactor">
    <cofactor evidence="2">
        <name>[4Fe-4S] cluster</name>
        <dbReference type="ChEBI" id="CHEBI:49883"/>
    </cofactor>
</comment>
<name>A0AAU7QEW8_9GAMM</name>
<reference evidence="12" key="1">
    <citation type="submission" date="2024-06" db="EMBL/GenBank/DDBJ databases">
        <authorList>
            <person name="Coelho C."/>
            <person name="Bento M."/>
            <person name="Garcia E."/>
            <person name="Camelo A."/>
            <person name="Brandao I."/>
            <person name="Espirito Santo C."/>
            <person name="Trovao J."/>
            <person name="Verissimo A."/>
            <person name="Costa J."/>
            <person name="Tiago I."/>
        </authorList>
    </citation>
    <scope>NUCLEOTIDE SEQUENCE</scope>
    <source>
        <strain evidence="12">KWT182</strain>
    </source>
</reference>
<dbReference type="CDD" id="cd02803">
    <property type="entry name" value="OYE_like_FMN_family"/>
    <property type="match status" value="1"/>
</dbReference>
<feature type="domain" description="FAD/NAD(P)-binding" evidence="11">
    <location>
        <begin position="366"/>
        <end position="590"/>
    </location>
</feature>
<comment type="similarity">
    <text evidence="3">In the N-terminal section; belongs to the NADH:flavin oxidoreductase/NADH oxidase family.</text>
</comment>
<dbReference type="SUPFAM" id="SSF51905">
    <property type="entry name" value="FAD/NAD(P)-binding domain"/>
    <property type="match status" value="1"/>
</dbReference>
<dbReference type="Gene3D" id="3.40.50.720">
    <property type="entry name" value="NAD(P)-binding Rossmann-like Domain"/>
    <property type="match status" value="1"/>
</dbReference>
<dbReference type="EMBL" id="CP157947">
    <property type="protein sequence ID" value="XBS71500.1"/>
    <property type="molecule type" value="Genomic_DNA"/>
</dbReference>
<feature type="domain" description="NADH:flavin oxidoreductase/NADH oxidase N-terminal" evidence="10">
    <location>
        <begin position="6"/>
        <end position="320"/>
    </location>
</feature>
<dbReference type="Pfam" id="PF07992">
    <property type="entry name" value="Pyr_redox_2"/>
    <property type="match status" value="1"/>
</dbReference>
<keyword evidence="5" id="KW-0288">FMN</keyword>
<evidence type="ECO:0000256" key="5">
    <source>
        <dbReference type="ARBA" id="ARBA00022643"/>
    </source>
</evidence>
<evidence type="ECO:0000259" key="11">
    <source>
        <dbReference type="Pfam" id="PF07992"/>
    </source>
</evidence>
<dbReference type="InterPro" id="IPR001155">
    <property type="entry name" value="OxRdtase_FMN_N"/>
</dbReference>
<keyword evidence="8" id="KW-0408">Iron</keyword>
<sequence>MKFPNLFKPIKIKNVMFNNRIIATPAGPYDDKAIGGAGVIITGSANVSLKRASYSRPDEPYIFDKYQIEATRKRVIVAHQAGAKASLELIHSGQYARVDDYAIGPVDMIRSDGTLVKAMDENMMDEVADDWARTARLAKESGFDLVMLHFAHGWLPAEFLSPLFNKRTDGYGGSFENRCKFPKMIVDRVRQSVGPDFIVDMRIGASEMVEGSIEFRDILNFIKLIESKIDMVHISAGLDINHEGNVHMAPTIFKEHMPNVEWAAEVKRNVAIPVTVVGAIMNPTEAESIIASGKADFIALGRPLIADPFWPQKAKEGRDEDIVPCLRCQYCYHISTERKNVGCSVNPRYTRPDLVPLDLPPAEISKKVVIIGGGPAGMKAALVASQRGHQVVLFEKCNTLGGALRYAEYEALKIDLYNYMKYLIVQINKSKVDVRLGMEAIPELVRNCRPDAIIIAVGAMPFTPPIPGRERKHVIGALEVYNRMDEVGRNVVLIGGGSTGCELSIELARHGKTVTIMEAGDKLAPNGNILYRVGLRQTMDKERTLHAKVNVKVKAITSSEVIYEEAGREKRLTAQTVIMSTGMRTNSEVIDSFYGLVPDTFIIGDANSPKNVMDATRDGYFIAKNL</sequence>
<evidence type="ECO:0000256" key="2">
    <source>
        <dbReference type="ARBA" id="ARBA00001966"/>
    </source>
</evidence>
<evidence type="ECO:0000256" key="7">
    <source>
        <dbReference type="ARBA" id="ARBA00023002"/>
    </source>
</evidence>
<keyword evidence="9" id="KW-0411">Iron-sulfur</keyword>
<protein>
    <submittedName>
        <fullName evidence="12">FAD-dependent oxidoreductase</fullName>
    </submittedName>
</protein>
<evidence type="ECO:0000256" key="1">
    <source>
        <dbReference type="ARBA" id="ARBA00001917"/>
    </source>
</evidence>
<dbReference type="AlphaFoldDB" id="A0AAU7QEW8"/>
<dbReference type="PANTHER" id="PTHR42917:SF2">
    <property type="entry name" value="2,4-DIENOYL-COA REDUCTASE [(2E)-ENOYL-COA-PRODUCING]"/>
    <property type="match status" value="1"/>
</dbReference>
<evidence type="ECO:0000313" key="12">
    <source>
        <dbReference type="EMBL" id="XBS71500.1"/>
    </source>
</evidence>
<evidence type="ECO:0000256" key="6">
    <source>
        <dbReference type="ARBA" id="ARBA00022723"/>
    </source>
</evidence>
<dbReference type="InterPro" id="IPR013785">
    <property type="entry name" value="Aldolase_TIM"/>
</dbReference>
<dbReference type="InterPro" id="IPR036188">
    <property type="entry name" value="FAD/NAD-bd_sf"/>
</dbReference>
<dbReference type="Pfam" id="PF00724">
    <property type="entry name" value="Oxidored_FMN"/>
    <property type="match status" value="1"/>
</dbReference>
<dbReference type="GO" id="GO:0010181">
    <property type="term" value="F:FMN binding"/>
    <property type="evidence" value="ECO:0007669"/>
    <property type="project" value="InterPro"/>
</dbReference>
<dbReference type="Gene3D" id="3.20.20.70">
    <property type="entry name" value="Aldolase class I"/>
    <property type="match status" value="1"/>
</dbReference>
<dbReference type="GO" id="GO:0051536">
    <property type="term" value="F:iron-sulfur cluster binding"/>
    <property type="evidence" value="ECO:0007669"/>
    <property type="project" value="UniProtKB-KW"/>
</dbReference>
<keyword evidence="7" id="KW-0560">Oxidoreductase</keyword>
<organism evidence="12">
    <name type="scientific">Acerihabitans sp. KWT182</name>
    <dbReference type="NCBI Taxonomy" id="3157919"/>
    <lineage>
        <taxon>Bacteria</taxon>
        <taxon>Pseudomonadati</taxon>
        <taxon>Pseudomonadota</taxon>
        <taxon>Gammaproteobacteria</taxon>
        <taxon>Enterobacterales</taxon>
        <taxon>Pectobacteriaceae</taxon>
        <taxon>Acerihabitans</taxon>
    </lineage>
</organism>
<dbReference type="SUPFAM" id="SSF51395">
    <property type="entry name" value="FMN-linked oxidoreductases"/>
    <property type="match status" value="1"/>
</dbReference>